<keyword evidence="1" id="KW-0175">Coiled coil</keyword>
<evidence type="ECO:0000256" key="1">
    <source>
        <dbReference type="SAM" id="Coils"/>
    </source>
</evidence>
<comment type="caution">
    <text evidence="4">The sequence shown here is derived from an EMBL/GenBank/DDBJ whole genome shotgun (WGS) entry which is preliminary data.</text>
</comment>
<evidence type="ECO:0000313" key="3">
    <source>
        <dbReference type="EMBL" id="CAD7694713.1"/>
    </source>
</evidence>
<protein>
    <submittedName>
        <fullName evidence="4">Uncharacterized protein</fullName>
    </submittedName>
</protein>
<dbReference type="EMBL" id="CAJHUC010002433">
    <property type="protein sequence ID" value="CAD7703806.1"/>
    <property type="molecule type" value="Genomic_DNA"/>
</dbReference>
<dbReference type="AlphaFoldDB" id="A0A8S1JD37"/>
<keyword evidence="2" id="KW-1133">Transmembrane helix</keyword>
<sequence length="279" mass="30976">MAAAAVARVAIAGSASKPLLEDPEERKKMTLGEKFKAWFCANPLANLPILLLFSAGVVCIVGAAVGWHVVVAVLGFAALSFGGYQIWALRNLKAEVDRFSKENAKLEETEQSLKQQVSFLETQKEKLGTQVDKLEGTVVDLKEAGDNLASELEGFEKLKENWEKWAGETGKDVSKVLENANKIYEKMHANTVNNEKALLGKIAQDLEFADKDVGLSETEFNKWLDRIPKKQRDKYKASGFTYESIAGADGTIDFMEIENLITKLMEENTEKLKEIKVTK</sequence>
<evidence type="ECO:0000313" key="5">
    <source>
        <dbReference type="Proteomes" id="UP000708148"/>
    </source>
</evidence>
<feature type="transmembrane region" description="Helical" evidence="2">
    <location>
        <begin position="37"/>
        <end position="63"/>
    </location>
</feature>
<accession>A0A8S1JD37</accession>
<feature type="coiled-coil region" evidence="1">
    <location>
        <begin position="89"/>
        <end position="144"/>
    </location>
</feature>
<dbReference type="EMBL" id="CAJHUC010000095">
    <property type="protein sequence ID" value="CAD7694713.1"/>
    <property type="molecule type" value="Genomic_DNA"/>
</dbReference>
<evidence type="ECO:0000256" key="2">
    <source>
        <dbReference type="SAM" id="Phobius"/>
    </source>
</evidence>
<keyword evidence="2" id="KW-0812">Transmembrane</keyword>
<keyword evidence="2" id="KW-0472">Membrane</keyword>
<dbReference type="OrthoDB" id="419768at2759"/>
<organism evidence="4 5">
    <name type="scientific">Ostreobium quekettii</name>
    <dbReference type="NCBI Taxonomy" id="121088"/>
    <lineage>
        <taxon>Eukaryota</taxon>
        <taxon>Viridiplantae</taxon>
        <taxon>Chlorophyta</taxon>
        <taxon>core chlorophytes</taxon>
        <taxon>Ulvophyceae</taxon>
        <taxon>TCBD clade</taxon>
        <taxon>Bryopsidales</taxon>
        <taxon>Ostreobineae</taxon>
        <taxon>Ostreobiaceae</taxon>
        <taxon>Ostreobium</taxon>
    </lineage>
</organism>
<dbReference type="Proteomes" id="UP000708148">
    <property type="component" value="Unassembled WGS sequence"/>
</dbReference>
<reference evidence="4" key="1">
    <citation type="submission" date="2020-12" db="EMBL/GenBank/DDBJ databases">
        <authorList>
            <person name="Iha C."/>
        </authorList>
    </citation>
    <scope>NUCLEOTIDE SEQUENCE</scope>
</reference>
<name>A0A8S1JD37_9CHLO</name>
<feature type="transmembrane region" description="Helical" evidence="2">
    <location>
        <begin position="69"/>
        <end position="89"/>
    </location>
</feature>
<keyword evidence="5" id="KW-1185">Reference proteome</keyword>
<gene>
    <name evidence="3" type="ORF">OSTQU699_LOCUS76</name>
    <name evidence="4" type="ORF">OSTQU699_LOCUS9163</name>
</gene>
<proteinExistence type="predicted"/>
<evidence type="ECO:0000313" key="4">
    <source>
        <dbReference type="EMBL" id="CAD7703806.1"/>
    </source>
</evidence>